<protein>
    <submittedName>
        <fullName evidence="4">Cysteine desulfurase</fullName>
    </submittedName>
</protein>
<dbReference type="RefSeq" id="WP_036804871.1">
    <property type="nucleotide sequence ID" value="NZ_CP051177.1"/>
</dbReference>
<dbReference type="PIRSF" id="PIRSF005572">
    <property type="entry name" value="NifS"/>
    <property type="match status" value="1"/>
</dbReference>
<dbReference type="Proteomes" id="UP000509222">
    <property type="component" value="Chromosome"/>
</dbReference>
<dbReference type="InterPro" id="IPR015424">
    <property type="entry name" value="PyrdxlP-dep_Trfase"/>
</dbReference>
<keyword evidence="2" id="KW-0663">Pyridoxal phosphate</keyword>
<feature type="domain" description="Aminotransferase class V" evidence="3">
    <location>
        <begin position="2"/>
        <end position="353"/>
    </location>
</feature>
<dbReference type="InterPro" id="IPR015422">
    <property type="entry name" value="PyrdxlP-dep_Trfase_small"/>
</dbReference>
<dbReference type="Pfam" id="PF00266">
    <property type="entry name" value="Aminotran_5"/>
    <property type="match status" value="1"/>
</dbReference>
<dbReference type="Gene3D" id="3.40.640.10">
    <property type="entry name" value="Type I PLP-dependent aspartate aminotransferase-like (Major domain)"/>
    <property type="match status" value="1"/>
</dbReference>
<evidence type="ECO:0000313" key="4">
    <source>
        <dbReference type="EMBL" id="QKX51590.1"/>
    </source>
</evidence>
<evidence type="ECO:0000256" key="2">
    <source>
        <dbReference type="ARBA" id="ARBA00022898"/>
    </source>
</evidence>
<evidence type="ECO:0000256" key="1">
    <source>
        <dbReference type="ARBA" id="ARBA00001933"/>
    </source>
</evidence>
<dbReference type="SUPFAM" id="SSF53383">
    <property type="entry name" value="PLP-dependent transferases"/>
    <property type="match status" value="1"/>
</dbReference>
<name>A0A7H8QCG4_9BACL</name>
<dbReference type="PANTHER" id="PTHR11601">
    <property type="entry name" value="CYSTEINE DESULFURYLASE FAMILY MEMBER"/>
    <property type="match status" value="1"/>
</dbReference>
<dbReference type="GO" id="GO:0003824">
    <property type="term" value="F:catalytic activity"/>
    <property type="evidence" value="ECO:0007669"/>
    <property type="project" value="UniProtKB-ARBA"/>
</dbReference>
<comment type="cofactor">
    <cofactor evidence="1">
        <name>pyridoxal 5'-phosphate</name>
        <dbReference type="ChEBI" id="CHEBI:597326"/>
    </cofactor>
</comment>
<dbReference type="AlphaFoldDB" id="A0A7H8QCG4"/>
<organism evidence="4 5">
    <name type="scientific">Planococcus glaciei</name>
    <dbReference type="NCBI Taxonomy" id="459472"/>
    <lineage>
        <taxon>Bacteria</taxon>
        <taxon>Bacillati</taxon>
        <taxon>Bacillota</taxon>
        <taxon>Bacilli</taxon>
        <taxon>Bacillales</taxon>
        <taxon>Caryophanaceae</taxon>
        <taxon>Planococcus</taxon>
    </lineage>
</organism>
<evidence type="ECO:0000259" key="3">
    <source>
        <dbReference type="Pfam" id="PF00266"/>
    </source>
</evidence>
<evidence type="ECO:0000313" key="5">
    <source>
        <dbReference type="Proteomes" id="UP000509222"/>
    </source>
</evidence>
<sequence length="365" mass="39321">MIYLDNSATTQPRKEVLETFVKVNEQFYANPASIHRMGNQAEDLLEGARTQIKQILNMDQVIFTSGGTESNNLALIGAAKAYRHRGKHIITAVTEHPAVLNPLAVLEEQGFEITRLPVDETGAISLNELNIALRSDTILVSLMHVNNEIGTVHPIAEVKKLLAGTRTLLHVDAVQSVGKLELPLGAMPDLLSVSGHKIHGLKGSGILAFNQVELQPVLYGGGQEFGLRSGTVAVPQAVAFAKALRLAEPRMEFANWNRELRAFFAGFTGVKIISPETAASHILAVAVKGMKGEVLVSGLQQESVIVSTSSACSSKSKETSHVIEAVGVPRGYKEGVIRISFGAFTQAGDIAALKTAFERVYRLIK</sequence>
<keyword evidence="5" id="KW-1185">Reference proteome</keyword>
<dbReference type="InterPro" id="IPR015421">
    <property type="entry name" value="PyrdxlP-dep_Trfase_major"/>
</dbReference>
<dbReference type="EMBL" id="CP051177">
    <property type="protein sequence ID" value="QKX51590.1"/>
    <property type="molecule type" value="Genomic_DNA"/>
</dbReference>
<proteinExistence type="predicted"/>
<dbReference type="InterPro" id="IPR016454">
    <property type="entry name" value="Cysteine_dSase"/>
</dbReference>
<dbReference type="Gene3D" id="3.90.1150.10">
    <property type="entry name" value="Aspartate Aminotransferase, domain 1"/>
    <property type="match status" value="1"/>
</dbReference>
<dbReference type="PANTHER" id="PTHR11601:SF50">
    <property type="entry name" value="CYSTEINE DESULFURASE ISCS 2-RELATED"/>
    <property type="match status" value="1"/>
</dbReference>
<gene>
    <name evidence="4" type="ORF">HF394_14030</name>
</gene>
<reference evidence="5" key="1">
    <citation type="submission" date="2020-06" db="EMBL/GenBank/DDBJ databases">
        <title>Isolation of Planomicrobium glaciei.</title>
        <authorList>
            <person name="Malisova L."/>
            <person name="Safrankova R."/>
            <person name="Jakubu V."/>
            <person name="Spanelova P."/>
        </authorList>
    </citation>
    <scope>NUCLEOTIDE SEQUENCE [LARGE SCALE GENOMIC DNA]</scope>
    <source>
        <strain evidence="5">NRL-ATB46093</strain>
    </source>
</reference>
<dbReference type="InterPro" id="IPR000192">
    <property type="entry name" value="Aminotrans_V_dom"/>
</dbReference>
<accession>A0A7H8QCG4</accession>